<keyword evidence="2" id="KW-1185">Reference proteome</keyword>
<dbReference type="OrthoDB" id="1094983at2"/>
<dbReference type="AlphaFoldDB" id="A0A1N6JTV5"/>
<dbReference type="Proteomes" id="UP000185207">
    <property type="component" value="Unassembled WGS sequence"/>
</dbReference>
<dbReference type="RefSeq" id="WP_074236913.1">
    <property type="nucleotide sequence ID" value="NZ_FSRK01000003.1"/>
</dbReference>
<evidence type="ECO:0000313" key="2">
    <source>
        <dbReference type="Proteomes" id="UP000185207"/>
    </source>
</evidence>
<sequence length="205" mass="24239">MLRKIIITTLFLFNILIFGQSDKEVLLLYKNVIEKSDSLLAIGKIAQIDSKKVLSDAKLADKEYPEKYFKKSMEYFKNYQYNESGFLFYLGKMRTEDLNNLGHEHYNTGSEYETLLEEGIFMYLAVDADNYMKVLKMAQDYYNTNDYTYISKTKGYKKLKDPKNYSQMIKVLQEDKGKIQAELNGDREDMKNRIAPYFQMLENKR</sequence>
<reference evidence="2" key="1">
    <citation type="submission" date="2016-11" db="EMBL/GenBank/DDBJ databases">
        <authorList>
            <person name="Varghese N."/>
            <person name="Submissions S."/>
        </authorList>
    </citation>
    <scope>NUCLEOTIDE SEQUENCE [LARGE SCALE GENOMIC DNA]</scope>
    <source>
        <strain evidence="2">DSM 27623</strain>
    </source>
</reference>
<protein>
    <submittedName>
        <fullName evidence="1">Uncharacterized protein</fullName>
    </submittedName>
</protein>
<accession>A0A1N6JTV5</accession>
<dbReference type="STRING" id="1416779.SAMN05444409_3789"/>
<dbReference type="EMBL" id="FSRK01000003">
    <property type="protein sequence ID" value="SIO47486.1"/>
    <property type="molecule type" value="Genomic_DNA"/>
</dbReference>
<organism evidence="1 2">
    <name type="scientific">Epilithonimonas zeae</name>
    <dbReference type="NCBI Taxonomy" id="1416779"/>
    <lineage>
        <taxon>Bacteria</taxon>
        <taxon>Pseudomonadati</taxon>
        <taxon>Bacteroidota</taxon>
        <taxon>Flavobacteriia</taxon>
        <taxon>Flavobacteriales</taxon>
        <taxon>Weeksellaceae</taxon>
        <taxon>Chryseobacterium group</taxon>
        <taxon>Epilithonimonas</taxon>
    </lineage>
</organism>
<proteinExistence type="predicted"/>
<evidence type="ECO:0000313" key="1">
    <source>
        <dbReference type="EMBL" id="SIO47486.1"/>
    </source>
</evidence>
<name>A0A1N6JTV5_9FLAO</name>
<gene>
    <name evidence="1" type="ORF">SAMN05444409_3789</name>
</gene>